<keyword evidence="4" id="KW-1185">Reference proteome</keyword>
<accession>A0AA36I0G2</accession>
<feature type="signal peptide" evidence="2">
    <location>
        <begin position="1"/>
        <end position="19"/>
    </location>
</feature>
<keyword evidence="1" id="KW-0472">Membrane</keyword>
<gene>
    <name evidence="3" type="ORF">EVOR1521_LOCUS7146</name>
</gene>
<evidence type="ECO:0000256" key="2">
    <source>
        <dbReference type="SAM" id="SignalP"/>
    </source>
</evidence>
<proteinExistence type="predicted"/>
<feature type="chain" id="PRO_5041363683" description="PDZ domain-containing protein" evidence="2">
    <location>
        <begin position="20"/>
        <end position="319"/>
    </location>
</feature>
<evidence type="ECO:0000256" key="1">
    <source>
        <dbReference type="SAM" id="Phobius"/>
    </source>
</evidence>
<reference evidence="3" key="1">
    <citation type="submission" date="2023-08" db="EMBL/GenBank/DDBJ databases">
        <authorList>
            <person name="Chen Y."/>
            <person name="Shah S."/>
            <person name="Dougan E. K."/>
            <person name="Thang M."/>
            <person name="Chan C."/>
        </authorList>
    </citation>
    <scope>NUCLEOTIDE SEQUENCE</scope>
</reference>
<sequence length="319" mass="34682">MPGYRTFLLCLVCVTSTTCDFEDEETMQVTLLQSNLQLHLHQQQGTSLGSFLQRVDLLEARVQSLAARVDAKATSMRAAERSGTRTPWLFQPFEAIWSLVRKLGDLLGDLVLHPRARAWQQLLGFCVSTAGVVSSGMALNLRPIEVSRMPCMALALMVGVLSLALAGAVCHPFIPWLLLFLLIGLAQMPQRKVDIVSDFVSDTVTGIAGGVHDMLNFATGSEEAPQAPESHLVKIVVAELIGAEKTLGLRIENRVITAFTKPEAVRFGWRLGDCLVVLGRQRVASQEALLAGIAAAKEALRSNGNPMEFLVERLGARPA</sequence>
<keyword evidence="1" id="KW-0812">Transmembrane</keyword>
<comment type="caution">
    <text evidence="3">The sequence shown here is derived from an EMBL/GenBank/DDBJ whole genome shotgun (WGS) entry which is preliminary data.</text>
</comment>
<protein>
    <recommendedName>
        <fullName evidence="5">PDZ domain-containing protein</fullName>
    </recommendedName>
</protein>
<dbReference type="EMBL" id="CAUJNA010000558">
    <property type="protein sequence ID" value="CAJ1378664.1"/>
    <property type="molecule type" value="Genomic_DNA"/>
</dbReference>
<name>A0AA36I0G2_9DINO</name>
<organism evidence="3 4">
    <name type="scientific">Effrenium voratum</name>
    <dbReference type="NCBI Taxonomy" id="2562239"/>
    <lineage>
        <taxon>Eukaryota</taxon>
        <taxon>Sar</taxon>
        <taxon>Alveolata</taxon>
        <taxon>Dinophyceae</taxon>
        <taxon>Suessiales</taxon>
        <taxon>Symbiodiniaceae</taxon>
        <taxon>Effrenium</taxon>
    </lineage>
</organism>
<keyword evidence="2" id="KW-0732">Signal</keyword>
<dbReference type="Proteomes" id="UP001178507">
    <property type="component" value="Unassembled WGS sequence"/>
</dbReference>
<evidence type="ECO:0000313" key="4">
    <source>
        <dbReference type="Proteomes" id="UP001178507"/>
    </source>
</evidence>
<feature type="transmembrane region" description="Helical" evidence="1">
    <location>
        <begin position="122"/>
        <end position="141"/>
    </location>
</feature>
<feature type="transmembrane region" description="Helical" evidence="1">
    <location>
        <begin position="153"/>
        <end position="186"/>
    </location>
</feature>
<dbReference type="AlphaFoldDB" id="A0AA36I0G2"/>
<keyword evidence="1" id="KW-1133">Transmembrane helix</keyword>
<evidence type="ECO:0008006" key="5">
    <source>
        <dbReference type="Google" id="ProtNLM"/>
    </source>
</evidence>
<evidence type="ECO:0000313" key="3">
    <source>
        <dbReference type="EMBL" id="CAJ1378664.1"/>
    </source>
</evidence>